<evidence type="ECO:0000313" key="12">
    <source>
        <dbReference type="Proteomes" id="UP000244081"/>
    </source>
</evidence>
<protein>
    <submittedName>
        <fullName evidence="11">5'-nucleotidase</fullName>
    </submittedName>
</protein>
<reference evidence="11 12" key="1">
    <citation type="submission" date="2018-04" db="EMBL/GenBank/DDBJ databases">
        <title>Genomic Encyclopedia of Archaeal and Bacterial Type Strains, Phase II (KMG-II): from individual species to whole genera.</title>
        <authorList>
            <person name="Goeker M."/>
        </authorList>
    </citation>
    <scope>NUCLEOTIDE SEQUENCE [LARGE SCALE GENOMIC DNA]</scope>
    <source>
        <strain evidence="11 12">DSM 23382</strain>
    </source>
</reference>
<dbReference type="GO" id="GO:0009166">
    <property type="term" value="P:nucleotide catabolic process"/>
    <property type="evidence" value="ECO:0007669"/>
    <property type="project" value="InterPro"/>
</dbReference>
<dbReference type="PROSITE" id="PS00786">
    <property type="entry name" value="5_NUCLEOTIDASE_2"/>
    <property type="match status" value="1"/>
</dbReference>
<keyword evidence="3" id="KW-0964">Secreted</keyword>
<dbReference type="PANTHER" id="PTHR11575:SF24">
    <property type="entry name" value="5'-NUCLEOTIDASE"/>
    <property type="match status" value="1"/>
</dbReference>
<proteinExistence type="inferred from homology"/>
<accession>A0A2T5V5T7</accession>
<dbReference type="Gene3D" id="3.90.780.10">
    <property type="entry name" value="5'-Nucleotidase, C-terminal domain"/>
    <property type="match status" value="1"/>
</dbReference>
<name>A0A2T5V5T7_9HYPH</name>
<comment type="caution">
    <text evidence="11">The sequence shown here is derived from an EMBL/GenBank/DDBJ whole genome shotgun (WGS) entry which is preliminary data.</text>
</comment>
<dbReference type="CDD" id="cd07409">
    <property type="entry name" value="MPP_CD73_N"/>
    <property type="match status" value="1"/>
</dbReference>
<keyword evidence="7 8" id="KW-0378">Hydrolase</keyword>
<keyword evidence="6 8" id="KW-0547">Nucleotide-binding</keyword>
<dbReference type="PANTHER" id="PTHR11575">
    <property type="entry name" value="5'-NUCLEOTIDASE-RELATED"/>
    <property type="match status" value="1"/>
</dbReference>
<dbReference type="Proteomes" id="UP000244081">
    <property type="component" value="Unassembled WGS sequence"/>
</dbReference>
<dbReference type="GO" id="GO:0016788">
    <property type="term" value="F:hydrolase activity, acting on ester bonds"/>
    <property type="evidence" value="ECO:0007669"/>
    <property type="project" value="InterPro"/>
</dbReference>
<dbReference type="InterPro" id="IPR006179">
    <property type="entry name" value="5_nucleotidase/apyrase"/>
</dbReference>
<keyword evidence="5 8" id="KW-0732">Signal</keyword>
<feature type="domain" description="Calcineurin-like phosphoesterase" evidence="9">
    <location>
        <begin position="28"/>
        <end position="250"/>
    </location>
</feature>
<dbReference type="EMBL" id="QAYG01000008">
    <property type="protein sequence ID" value="PTW59114.1"/>
    <property type="molecule type" value="Genomic_DNA"/>
</dbReference>
<feature type="signal peptide" evidence="8">
    <location>
        <begin position="1"/>
        <end position="23"/>
    </location>
</feature>
<evidence type="ECO:0000256" key="2">
    <source>
        <dbReference type="ARBA" id="ARBA00006654"/>
    </source>
</evidence>
<dbReference type="Pfam" id="PF02872">
    <property type="entry name" value="5_nucleotid_C"/>
    <property type="match status" value="1"/>
</dbReference>
<dbReference type="PROSITE" id="PS00785">
    <property type="entry name" value="5_NUCLEOTIDASE_1"/>
    <property type="match status" value="1"/>
</dbReference>
<sequence length="536" mass="56795">MKTALVFSAAIVAGLVVGGAARADYALTILHTNDFHSRIEPINKYDSTCSAKDDQAGKCFGGSARFMTAITQRRDAIRTSGGNVILLDGGDQFQGSLFYTRYKGKVAAELMNRIGYDAMVVGNHEFDDGPKVLSDFINAIHFPILLANADFSGEAALKDKLKGAVVIDVGGEKIGLIGVTAEDTGELSSPGKDVRFLDAVATLKGAVQAFEAAGIDRIVVLSHSGYQRDKQLAALVPGIDVIVGGHSHTYLANSDDKAEGPYPTFIDTPEGGKTAIVQAYAYGKFLGEVNVVWNDAGELVSAAGAPVLMDAGIAQDEGTSKRVAELAAPLDELRNQIVGRTSAPIDGSRDVCRKQECEMGDLVADAMLARVRDQGIDIAIQNGGGLRASIDAGDVTMGEVLSVLPFQNTLATFRLKGSDVLVALENGFSQVEDVAGRFPQVAGMKVVWDAARPAGSRVVSVEVISGDGYVALDREKLYGVVSNNYMRQGGDGYSVFAKAGRDAYDYGPNLEDVVADHIDKANGYEPATDGRIRRMN</sequence>
<dbReference type="FunFam" id="3.90.780.10:FF:000004">
    <property type="entry name" value="UDP-sugar hydrolase, putative"/>
    <property type="match status" value="1"/>
</dbReference>
<dbReference type="OrthoDB" id="9803927at2"/>
<evidence type="ECO:0000256" key="1">
    <source>
        <dbReference type="ARBA" id="ARBA00004613"/>
    </source>
</evidence>
<dbReference type="InterPro" id="IPR036907">
    <property type="entry name" value="5'-Nucleotdase_C_sf"/>
</dbReference>
<dbReference type="Pfam" id="PF00149">
    <property type="entry name" value="Metallophos"/>
    <property type="match status" value="1"/>
</dbReference>
<organism evidence="11 12">
    <name type="scientific">Breoghania corrubedonensis</name>
    <dbReference type="NCBI Taxonomy" id="665038"/>
    <lineage>
        <taxon>Bacteria</taxon>
        <taxon>Pseudomonadati</taxon>
        <taxon>Pseudomonadota</taxon>
        <taxon>Alphaproteobacteria</taxon>
        <taxon>Hyphomicrobiales</taxon>
        <taxon>Stappiaceae</taxon>
        <taxon>Breoghania</taxon>
    </lineage>
</organism>
<evidence type="ECO:0000259" key="10">
    <source>
        <dbReference type="Pfam" id="PF02872"/>
    </source>
</evidence>
<evidence type="ECO:0000256" key="8">
    <source>
        <dbReference type="RuleBase" id="RU362119"/>
    </source>
</evidence>
<dbReference type="PRINTS" id="PR01607">
    <property type="entry name" value="APYRASEFAMLY"/>
</dbReference>
<dbReference type="SUPFAM" id="SSF56300">
    <property type="entry name" value="Metallo-dependent phosphatases"/>
    <property type="match status" value="1"/>
</dbReference>
<dbReference type="RefSeq" id="WP_107991173.1">
    <property type="nucleotide sequence ID" value="NZ_QAYG01000008.1"/>
</dbReference>
<evidence type="ECO:0000256" key="7">
    <source>
        <dbReference type="ARBA" id="ARBA00022801"/>
    </source>
</evidence>
<comment type="similarity">
    <text evidence="2 8">Belongs to the 5'-nucleotidase family.</text>
</comment>
<keyword evidence="4" id="KW-0479">Metal-binding</keyword>
<evidence type="ECO:0000256" key="3">
    <source>
        <dbReference type="ARBA" id="ARBA00022525"/>
    </source>
</evidence>
<comment type="subcellular location">
    <subcellularLocation>
        <location evidence="1">Secreted</location>
    </subcellularLocation>
</comment>
<dbReference type="InterPro" id="IPR008334">
    <property type="entry name" value="5'-Nucleotdase_C"/>
</dbReference>
<dbReference type="InterPro" id="IPR004843">
    <property type="entry name" value="Calcineurin-like_PHP"/>
</dbReference>
<dbReference type="AlphaFoldDB" id="A0A2T5V5T7"/>
<feature type="domain" description="5'-Nucleotidase C-terminal" evidence="10">
    <location>
        <begin position="338"/>
        <end position="497"/>
    </location>
</feature>
<evidence type="ECO:0000259" key="9">
    <source>
        <dbReference type="Pfam" id="PF00149"/>
    </source>
</evidence>
<dbReference type="InterPro" id="IPR029052">
    <property type="entry name" value="Metallo-depent_PP-like"/>
</dbReference>
<evidence type="ECO:0000256" key="6">
    <source>
        <dbReference type="ARBA" id="ARBA00022741"/>
    </source>
</evidence>
<gene>
    <name evidence="11" type="ORF">C8N35_108151</name>
</gene>
<evidence type="ECO:0000256" key="4">
    <source>
        <dbReference type="ARBA" id="ARBA00022723"/>
    </source>
</evidence>
<evidence type="ECO:0000256" key="5">
    <source>
        <dbReference type="ARBA" id="ARBA00022729"/>
    </source>
</evidence>
<dbReference type="FunFam" id="3.60.21.10:FF:000020">
    <property type="entry name" value="NT5E isoform 4"/>
    <property type="match status" value="1"/>
</dbReference>
<dbReference type="InterPro" id="IPR006146">
    <property type="entry name" value="5'-Nucleotdase_CS"/>
</dbReference>
<dbReference type="SUPFAM" id="SSF55816">
    <property type="entry name" value="5'-nucleotidase (syn. UDP-sugar hydrolase), C-terminal domain"/>
    <property type="match status" value="1"/>
</dbReference>
<dbReference type="GO" id="GO:0046872">
    <property type="term" value="F:metal ion binding"/>
    <property type="evidence" value="ECO:0007669"/>
    <property type="project" value="UniProtKB-KW"/>
</dbReference>
<dbReference type="GO" id="GO:0000166">
    <property type="term" value="F:nucleotide binding"/>
    <property type="evidence" value="ECO:0007669"/>
    <property type="project" value="UniProtKB-KW"/>
</dbReference>
<dbReference type="GO" id="GO:0005576">
    <property type="term" value="C:extracellular region"/>
    <property type="evidence" value="ECO:0007669"/>
    <property type="project" value="UniProtKB-SubCell"/>
</dbReference>
<feature type="chain" id="PRO_5015374358" evidence="8">
    <location>
        <begin position="24"/>
        <end position="536"/>
    </location>
</feature>
<dbReference type="Gene3D" id="3.60.21.10">
    <property type="match status" value="1"/>
</dbReference>
<evidence type="ECO:0000313" key="11">
    <source>
        <dbReference type="EMBL" id="PTW59114.1"/>
    </source>
</evidence>
<keyword evidence="12" id="KW-1185">Reference proteome</keyword>